<sequence>MEANQDCKMPIISVMKCHNPANMVHVNDCEFWSGVILTLTLVRLFLFLTYLERLGLLGSSFGIDSLANGLGRVGSFDLGRRIDELKEQKAINIVGESNIERKLWWDLGSIDMLMSRSVFLGRTCVAISGLTFCPIQLLPRDSSDLGLGFEE</sequence>
<proteinExistence type="predicted"/>
<feature type="transmembrane region" description="Helical" evidence="1">
    <location>
        <begin position="31"/>
        <end position="51"/>
    </location>
</feature>
<keyword evidence="1" id="KW-0472">Membrane</keyword>
<organism evidence="2">
    <name type="scientific">Salix viminalis</name>
    <name type="common">Common osier</name>
    <name type="synonym">Basket willow</name>
    <dbReference type="NCBI Taxonomy" id="40686"/>
    <lineage>
        <taxon>Eukaryota</taxon>
        <taxon>Viridiplantae</taxon>
        <taxon>Streptophyta</taxon>
        <taxon>Embryophyta</taxon>
        <taxon>Tracheophyta</taxon>
        <taxon>Spermatophyta</taxon>
        <taxon>Magnoliopsida</taxon>
        <taxon>eudicotyledons</taxon>
        <taxon>Gunneridae</taxon>
        <taxon>Pentapetalae</taxon>
        <taxon>rosids</taxon>
        <taxon>fabids</taxon>
        <taxon>Malpighiales</taxon>
        <taxon>Salicaceae</taxon>
        <taxon>Saliceae</taxon>
        <taxon>Salix</taxon>
    </lineage>
</organism>
<protein>
    <submittedName>
        <fullName evidence="2">Uncharacterized protein</fullName>
    </submittedName>
</protein>
<evidence type="ECO:0000313" key="2">
    <source>
        <dbReference type="EMBL" id="VFU35901.1"/>
    </source>
</evidence>
<dbReference type="EMBL" id="CAADRP010001112">
    <property type="protein sequence ID" value="VFU35901.1"/>
    <property type="molecule type" value="Genomic_DNA"/>
</dbReference>
<dbReference type="AlphaFoldDB" id="A0A6N2L818"/>
<keyword evidence="1" id="KW-1133">Transmembrane helix</keyword>
<keyword evidence="1" id="KW-0812">Transmembrane</keyword>
<name>A0A6N2L818_SALVM</name>
<reference evidence="2" key="1">
    <citation type="submission" date="2019-03" db="EMBL/GenBank/DDBJ databases">
        <authorList>
            <person name="Mank J."/>
            <person name="Almeida P."/>
        </authorList>
    </citation>
    <scope>NUCLEOTIDE SEQUENCE</scope>
    <source>
        <strain evidence="2">78183</strain>
    </source>
</reference>
<accession>A0A6N2L818</accession>
<evidence type="ECO:0000256" key="1">
    <source>
        <dbReference type="SAM" id="Phobius"/>
    </source>
</evidence>
<gene>
    <name evidence="2" type="ORF">SVIM_LOCUS179126</name>
</gene>